<protein>
    <submittedName>
        <fullName evidence="2">Uncharacterized protein</fullName>
    </submittedName>
</protein>
<dbReference type="EMBL" id="BLWD01000001">
    <property type="protein sequence ID" value="GFN01737.1"/>
    <property type="molecule type" value="Genomic_DNA"/>
</dbReference>
<name>A0A7J0CJ32_STRMI</name>
<organism evidence="2 3">
    <name type="scientific">Streptomyces microflavus</name>
    <name type="common">Streptomyces lipmanii</name>
    <dbReference type="NCBI Taxonomy" id="1919"/>
    <lineage>
        <taxon>Bacteria</taxon>
        <taxon>Bacillati</taxon>
        <taxon>Actinomycetota</taxon>
        <taxon>Actinomycetes</taxon>
        <taxon>Kitasatosporales</taxon>
        <taxon>Streptomycetaceae</taxon>
        <taxon>Streptomyces</taxon>
    </lineage>
</organism>
<feature type="region of interest" description="Disordered" evidence="1">
    <location>
        <begin position="68"/>
        <end position="91"/>
    </location>
</feature>
<sequence length="91" mass="9582">MIGRGGGISGDGSGLSSYAVTSRHELPGVEGTYSEVTIAMEERIVGYLQEVRVKEVVGAGLWTPPFPIRLPGDPAKSTPPLPSGLPTLEYQ</sequence>
<comment type="caution">
    <text evidence="2">The sequence shown here is derived from an EMBL/GenBank/DDBJ whole genome shotgun (WGS) entry which is preliminary data.</text>
</comment>
<proteinExistence type="predicted"/>
<dbReference type="Proteomes" id="UP000498740">
    <property type="component" value="Unassembled WGS sequence"/>
</dbReference>
<accession>A0A7J0CJ32</accession>
<evidence type="ECO:0000313" key="3">
    <source>
        <dbReference type="Proteomes" id="UP000498740"/>
    </source>
</evidence>
<gene>
    <name evidence="2" type="ORF">Smic_02930</name>
</gene>
<dbReference type="AlphaFoldDB" id="A0A7J0CJ32"/>
<evidence type="ECO:0000313" key="2">
    <source>
        <dbReference type="EMBL" id="GFN01737.1"/>
    </source>
</evidence>
<evidence type="ECO:0000256" key="1">
    <source>
        <dbReference type="SAM" id="MobiDB-lite"/>
    </source>
</evidence>
<reference evidence="2 3" key="1">
    <citation type="submission" date="2020-05" db="EMBL/GenBank/DDBJ databases">
        <title>Whole genome shotgun sequence of Streptomyces microflavus NBRC 13062.</title>
        <authorList>
            <person name="Komaki H."/>
            <person name="Tamura T."/>
        </authorList>
    </citation>
    <scope>NUCLEOTIDE SEQUENCE [LARGE SCALE GENOMIC DNA]</scope>
    <source>
        <strain evidence="2 3">NBRC 13062</strain>
    </source>
</reference>